<dbReference type="RefSeq" id="WP_200759533.1">
    <property type="nucleotide sequence ID" value="NZ_AP023366.1"/>
</dbReference>
<evidence type="ECO:0000313" key="12">
    <source>
        <dbReference type="Proteomes" id="UP000593802"/>
    </source>
</evidence>
<dbReference type="PROSITE" id="PS00167">
    <property type="entry name" value="TRP_SYNTHASE_ALPHA"/>
    <property type="match status" value="1"/>
</dbReference>
<evidence type="ECO:0000256" key="6">
    <source>
        <dbReference type="ARBA" id="ARBA00023141"/>
    </source>
</evidence>
<protein>
    <recommendedName>
        <fullName evidence="9">Tryptophan synthase alpha chain</fullName>
        <ecNumber evidence="9">4.2.1.20</ecNumber>
    </recommendedName>
</protein>
<evidence type="ECO:0000256" key="5">
    <source>
        <dbReference type="ARBA" id="ARBA00022822"/>
    </source>
</evidence>
<dbReference type="InterPro" id="IPR002028">
    <property type="entry name" value="Trp_synthase_suA"/>
</dbReference>
<dbReference type="Gene3D" id="3.20.20.70">
    <property type="entry name" value="Aldolase class I"/>
    <property type="match status" value="1"/>
</dbReference>
<comment type="function">
    <text evidence="1 9">The alpha subunit is responsible for the aldol cleavage of indoleglycerol phosphate to indole and glyceraldehyde 3-phosphate.</text>
</comment>
<dbReference type="PANTHER" id="PTHR43406">
    <property type="entry name" value="TRYPTOPHAN SYNTHASE, ALPHA CHAIN"/>
    <property type="match status" value="1"/>
</dbReference>
<dbReference type="InterPro" id="IPR011060">
    <property type="entry name" value="RibuloseP-bd_barrel"/>
</dbReference>
<feature type="active site" description="Proton acceptor" evidence="9">
    <location>
        <position position="49"/>
    </location>
</feature>
<evidence type="ECO:0000256" key="1">
    <source>
        <dbReference type="ARBA" id="ARBA00003365"/>
    </source>
</evidence>
<dbReference type="EMBL" id="AP023366">
    <property type="protein sequence ID" value="BCJ85403.1"/>
    <property type="molecule type" value="Genomic_DNA"/>
</dbReference>
<evidence type="ECO:0000256" key="9">
    <source>
        <dbReference type="HAMAP-Rule" id="MF_00131"/>
    </source>
</evidence>
<comment type="similarity">
    <text evidence="9 10">Belongs to the TrpA family.</text>
</comment>
<dbReference type="CDD" id="cd04724">
    <property type="entry name" value="Tryptophan_synthase_alpha"/>
    <property type="match status" value="1"/>
</dbReference>
<keyword evidence="6 9" id="KW-0057">Aromatic amino acid biosynthesis</keyword>
<dbReference type="UniPathway" id="UPA00035">
    <property type="reaction ID" value="UER00044"/>
</dbReference>
<evidence type="ECO:0000256" key="4">
    <source>
        <dbReference type="ARBA" id="ARBA00022605"/>
    </source>
</evidence>
<evidence type="ECO:0000313" key="11">
    <source>
        <dbReference type="EMBL" id="BCJ85403.1"/>
    </source>
</evidence>
<dbReference type="KEGG" id="eff:skT53_03880"/>
<evidence type="ECO:0000256" key="8">
    <source>
        <dbReference type="ARBA" id="ARBA00049047"/>
    </source>
</evidence>
<evidence type="ECO:0000256" key="2">
    <source>
        <dbReference type="ARBA" id="ARBA00004733"/>
    </source>
</evidence>
<dbReference type="NCBIfam" id="TIGR00262">
    <property type="entry name" value="trpA"/>
    <property type="match status" value="1"/>
</dbReference>
<keyword evidence="7 9" id="KW-0456">Lyase</keyword>
<dbReference type="EC" id="4.2.1.20" evidence="9"/>
<dbReference type="GO" id="GO:0005829">
    <property type="term" value="C:cytosol"/>
    <property type="evidence" value="ECO:0007669"/>
    <property type="project" value="TreeGrafter"/>
</dbReference>
<keyword evidence="4 9" id="KW-0028">Amino-acid biosynthesis</keyword>
<dbReference type="PANTHER" id="PTHR43406:SF1">
    <property type="entry name" value="TRYPTOPHAN SYNTHASE ALPHA CHAIN, CHLOROPLASTIC"/>
    <property type="match status" value="1"/>
</dbReference>
<gene>
    <name evidence="9 11" type="primary">trpA</name>
    <name evidence="11" type="ORF">skT53_03880</name>
</gene>
<evidence type="ECO:0000256" key="10">
    <source>
        <dbReference type="RuleBase" id="RU003662"/>
    </source>
</evidence>
<dbReference type="Pfam" id="PF00290">
    <property type="entry name" value="Trp_syntA"/>
    <property type="match status" value="1"/>
</dbReference>
<dbReference type="InterPro" id="IPR013785">
    <property type="entry name" value="Aldolase_TIM"/>
</dbReference>
<reference evidence="11 12" key="1">
    <citation type="submission" date="2020-08" db="EMBL/GenBank/DDBJ databases">
        <title>Complete Genome Sequence of Effusibacillus dendaii Strain skT53, Isolated from Farmland soil.</title>
        <authorList>
            <person name="Konishi T."/>
            <person name="Kawasaki H."/>
        </authorList>
    </citation>
    <scope>NUCLEOTIDE SEQUENCE [LARGE SCALE GENOMIC DNA]</scope>
    <source>
        <strain evidence="12">skT53</strain>
    </source>
</reference>
<dbReference type="SUPFAM" id="SSF51366">
    <property type="entry name" value="Ribulose-phoshate binding barrel"/>
    <property type="match status" value="1"/>
</dbReference>
<dbReference type="GO" id="GO:0004834">
    <property type="term" value="F:tryptophan synthase activity"/>
    <property type="evidence" value="ECO:0007669"/>
    <property type="project" value="UniProtKB-UniRule"/>
</dbReference>
<sequence length="274" mass="29458">MSRIETVFAELKAKGEKAFIPFITVGDPSLEWTERLVRDMEQAGADIIELGIPYSDPLADGPVIQEAALRSLANGTTMEDAFSLVARLRQAGVKLPLILFTYVNPVMQWGIERFFETAKQNGADGVIIPDLPHEESLEAKQAAARYGIDLVPLVAPTSQQRIAQIVKEASGFVYCVSSLGVTGVRNELSEGLSAFVTDVRSAATVPVAVGFGVSTPEQAAVIREFADGVIVGSAIIRRIQPLADAIAKCEQAEIDKAYQAVIDFVASLKEPLRG</sequence>
<dbReference type="FunFam" id="3.20.20.70:FF:000037">
    <property type="entry name" value="Tryptophan synthase alpha chain"/>
    <property type="match status" value="1"/>
</dbReference>
<feature type="active site" description="Proton acceptor" evidence="9">
    <location>
        <position position="60"/>
    </location>
</feature>
<dbReference type="Proteomes" id="UP000593802">
    <property type="component" value="Chromosome"/>
</dbReference>
<dbReference type="HAMAP" id="MF_00131">
    <property type="entry name" value="Trp_synth_alpha"/>
    <property type="match status" value="1"/>
</dbReference>
<proteinExistence type="inferred from homology"/>
<keyword evidence="5 9" id="KW-0822">Tryptophan biosynthesis</keyword>
<comment type="pathway">
    <text evidence="2 9">Amino-acid biosynthesis; L-tryptophan biosynthesis; L-tryptophan from chorismate: step 5/5.</text>
</comment>
<evidence type="ECO:0000256" key="3">
    <source>
        <dbReference type="ARBA" id="ARBA00011270"/>
    </source>
</evidence>
<comment type="catalytic activity">
    <reaction evidence="8 9">
        <text>(1S,2R)-1-C-(indol-3-yl)glycerol 3-phosphate + L-serine = D-glyceraldehyde 3-phosphate + L-tryptophan + H2O</text>
        <dbReference type="Rhea" id="RHEA:10532"/>
        <dbReference type="ChEBI" id="CHEBI:15377"/>
        <dbReference type="ChEBI" id="CHEBI:33384"/>
        <dbReference type="ChEBI" id="CHEBI:57912"/>
        <dbReference type="ChEBI" id="CHEBI:58866"/>
        <dbReference type="ChEBI" id="CHEBI:59776"/>
        <dbReference type="EC" id="4.2.1.20"/>
    </reaction>
</comment>
<comment type="subunit">
    <text evidence="3 9">Tetramer of two alpha and two beta chains.</text>
</comment>
<name>A0A7I8D5H8_9BACL</name>
<dbReference type="AlphaFoldDB" id="A0A7I8D5H8"/>
<dbReference type="InterPro" id="IPR018204">
    <property type="entry name" value="Trp_synthase_alpha_AS"/>
</dbReference>
<accession>A0A7I8D5H8</accession>
<evidence type="ECO:0000256" key="7">
    <source>
        <dbReference type="ARBA" id="ARBA00023239"/>
    </source>
</evidence>
<organism evidence="11 12">
    <name type="scientific">Effusibacillus dendaii</name>
    <dbReference type="NCBI Taxonomy" id="2743772"/>
    <lineage>
        <taxon>Bacteria</taxon>
        <taxon>Bacillati</taxon>
        <taxon>Bacillota</taxon>
        <taxon>Bacilli</taxon>
        <taxon>Bacillales</taxon>
        <taxon>Alicyclobacillaceae</taxon>
        <taxon>Effusibacillus</taxon>
    </lineage>
</organism>
<keyword evidence="12" id="KW-1185">Reference proteome</keyword>